<name>A0A231VLC7_THETR</name>
<evidence type="ECO:0000256" key="5">
    <source>
        <dbReference type="ARBA" id="ARBA00023136"/>
    </source>
</evidence>
<sequence length="229" mass="25663">MKRNKKKLVINGLFIAAFVFLFFWVLFRYGDELTYLLKDPAKFEKWILGFGTKGILIFIAVQILQVLIFVIPGEVVQIAGGYLYGTFLGSLYSLIGITIGSLLCFTIARVLGYEFVRGMLSDEKLKKFDYLINNKKGELGLFLVFLLPGLPKDALSYVAGLTPVKFLNFFLITAAARLPGIVISSYIGANIEHKNYIVSAVISVIAVILFVIGIINKDKIMKKMNHFDE</sequence>
<comment type="similarity">
    <text evidence="6">Belongs to the TVP38/TMEM64 family.</text>
</comment>
<dbReference type="AlphaFoldDB" id="A0A231VLC7"/>
<evidence type="ECO:0000256" key="2">
    <source>
        <dbReference type="ARBA" id="ARBA00022475"/>
    </source>
</evidence>
<proteinExistence type="inferred from homology"/>
<dbReference type="RefSeq" id="WP_094044283.1">
    <property type="nucleotide sequence ID" value="NZ_CP117247.1"/>
</dbReference>
<evidence type="ECO:0000256" key="3">
    <source>
        <dbReference type="ARBA" id="ARBA00022692"/>
    </source>
</evidence>
<evidence type="ECO:0000259" key="7">
    <source>
        <dbReference type="Pfam" id="PF09335"/>
    </source>
</evidence>
<evidence type="ECO:0000256" key="4">
    <source>
        <dbReference type="ARBA" id="ARBA00022989"/>
    </source>
</evidence>
<keyword evidence="2 6" id="KW-1003">Cell membrane</keyword>
<feature type="transmembrane region" description="Helical" evidence="6">
    <location>
        <begin position="139"/>
        <end position="159"/>
    </location>
</feature>
<dbReference type="Proteomes" id="UP000215301">
    <property type="component" value="Unassembled WGS sequence"/>
</dbReference>
<feature type="transmembrane region" description="Helical" evidence="6">
    <location>
        <begin position="47"/>
        <end position="70"/>
    </location>
</feature>
<evidence type="ECO:0000256" key="1">
    <source>
        <dbReference type="ARBA" id="ARBA00004651"/>
    </source>
</evidence>
<keyword evidence="5 6" id="KW-0472">Membrane</keyword>
<organism evidence="8 9">
    <name type="scientific">Thermoanaerobacterium thermosaccharolyticum</name>
    <name type="common">Clostridium thermosaccharolyticum</name>
    <dbReference type="NCBI Taxonomy" id="1517"/>
    <lineage>
        <taxon>Bacteria</taxon>
        <taxon>Bacillati</taxon>
        <taxon>Bacillota</taxon>
        <taxon>Clostridia</taxon>
        <taxon>Thermoanaerobacterales</taxon>
        <taxon>Thermoanaerobacteraceae</taxon>
        <taxon>Thermoanaerobacterium</taxon>
    </lineage>
</organism>
<feature type="transmembrane region" description="Helical" evidence="6">
    <location>
        <begin position="166"/>
        <end position="189"/>
    </location>
</feature>
<protein>
    <recommendedName>
        <fullName evidence="6">TVP38/TMEM64 family membrane protein</fullName>
    </recommendedName>
</protein>
<comment type="caution">
    <text evidence="8">The sequence shown here is derived from an EMBL/GenBank/DDBJ whole genome shotgun (WGS) entry which is preliminary data.</text>
</comment>
<dbReference type="PANTHER" id="PTHR12677">
    <property type="entry name" value="GOLGI APPARATUS MEMBRANE PROTEIN TVP38-RELATED"/>
    <property type="match status" value="1"/>
</dbReference>
<dbReference type="PANTHER" id="PTHR12677:SF59">
    <property type="entry name" value="GOLGI APPARATUS MEMBRANE PROTEIN TVP38-RELATED"/>
    <property type="match status" value="1"/>
</dbReference>
<gene>
    <name evidence="8" type="ORF">CE561_04120</name>
</gene>
<dbReference type="InterPro" id="IPR015414">
    <property type="entry name" value="TMEM64"/>
</dbReference>
<feature type="transmembrane region" description="Helical" evidence="6">
    <location>
        <begin position="82"/>
        <end position="111"/>
    </location>
</feature>
<keyword evidence="4 6" id="KW-1133">Transmembrane helix</keyword>
<feature type="domain" description="VTT" evidence="7">
    <location>
        <begin position="71"/>
        <end position="189"/>
    </location>
</feature>
<dbReference type="Pfam" id="PF09335">
    <property type="entry name" value="VTT_dom"/>
    <property type="match status" value="1"/>
</dbReference>
<comment type="subcellular location">
    <subcellularLocation>
        <location evidence="1 6">Cell membrane</location>
        <topology evidence="1 6">Multi-pass membrane protein</topology>
    </subcellularLocation>
</comment>
<feature type="transmembrane region" description="Helical" evidence="6">
    <location>
        <begin position="195"/>
        <end position="215"/>
    </location>
</feature>
<evidence type="ECO:0000313" key="9">
    <source>
        <dbReference type="Proteomes" id="UP000215301"/>
    </source>
</evidence>
<evidence type="ECO:0000256" key="6">
    <source>
        <dbReference type="RuleBase" id="RU366058"/>
    </source>
</evidence>
<keyword evidence="3 6" id="KW-0812">Transmembrane</keyword>
<reference evidence="8 9" key="1">
    <citation type="submission" date="2017-06" db="EMBL/GenBank/DDBJ databases">
        <title>Isolation and characterization of a thermophilic and butanogenic Thermoanaerobacterium thermosaccharolyticum M5 capable of efficient degradation of hemicellulose.</title>
        <authorList>
            <person name="Xin F."/>
            <person name="Jiang Y."/>
        </authorList>
    </citation>
    <scope>NUCLEOTIDE SEQUENCE [LARGE SCALE GENOMIC DNA]</scope>
    <source>
        <strain evidence="8 9">M5</strain>
    </source>
</reference>
<dbReference type="EMBL" id="NKHD01000010">
    <property type="protein sequence ID" value="OXT08771.1"/>
    <property type="molecule type" value="Genomic_DNA"/>
</dbReference>
<dbReference type="GO" id="GO:0005886">
    <property type="term" value="C:plasma membrane"/>
    <property type="evidence" value="ECO:0007669"/>
    <property type="project" value="UniProtKB-SubCell"/>
</dbReference>
<accession>A0A231VLC7</accession>
<evidence type="ECO:0000313" key="8">
    <source>
        <dbReference type="EMBL" id="OXT08771.1"/>
    </source>
</evidence>
<dbReference type="InterPro" id="IPR032816">
    <property type="entry name" value="VTT_dom"/>
</dbReference>
<feature type="transmembrane region" description="Helical" evidence="6">
    <location>
        <begin position="9"/>
        <end position="27"/>
    </location>
</feature>